<dbReference type="Proteomes" id="UP000800094">
    <property type="component" value="Unassembled WGS sequence"/>
</dbReference>
<evidence type="ECO:0000256" key="2">
    <source>
        <dbReference type="SAM" id="Phobius"/>
    </source>
</evidence>
<reference evidence="3" key="1">
    <citation type="journal article" date="2020" name="Stud. Mycol.">
        <title>101 Dothideomycetes genomes: a test case for predicting lifestyles and emergence of pathogens.</title>
        <authorList>
            <person name="Haridas S."/>
            <person name="Albert R."/>
            <person name="Binder M."/>
            <person name="Bloem J."/>
            <person name="Labutti K."/>
            <person name="Salamov A."/>
            <person name="Andreopoulos B."/>
            <person name="Baker S."/>
            <person name="Barry K."/>
            <person name="Bills G."/>
            <person name="Bluhm B."/>
            <person name="Cannon C."/>
            <person name="Castanera R."/>
            <person name="Culley D."/>
            <person name="Daum C."/>
            <person name="Ezra D."/>
            <person name="Gonzalez J."/>
            <person name="Henrissat B."/>
            <person name="Kuo A."/>
            <person name="Liang C."/>
            <person name="Lipzen A."/>
            <person name="Lutzoni F."/>
            <person name="Magnuson J."/>
            <person name="Mondo S."/>
            <person name="Nolan M."/>
            <person name="Ohm R."/>
            <person name="Pangilinan J."/>
            <person name="Park H.-J."/>
            <person name="Ramirez L."/>
            <person name="Alfaro M."/>
            <person name="Sun H."/>
            <person name="Tritt A."/>
            <person name="Yoshinaga Y."/>
            <person name="Zwiers L.-H."/>
            <person name="Turgeon B."/>
            <person name="Goodwin S."/>
            <person name="Spatafora J."/>
            <person name="Crous P."/>
            <person name="Grigoriev I."/>
        </authorList>
    </citation>
    <scope>NUCLEOTIDE SEQUENCE</scope>
    <source>
        <strain evidence="3">CBS 122368</strain>
    </source>
</reference>
<evidence type="ECO:0008006" key="5">
    <source>
        <dbReference type="Google" id="ProtNLM"/>
    </source>
</evidence>
<dbReference type="EMBL" id="ML987197">
    <property type="protein sequence ID" value="KAF2247339.1"/>
    <property type="molecule type" value="Genomic_DNA"/>
</dbReference>
<feature type="compositionally biased region" description="Polar residues" evidence="1">
    <location>
        <begin position="254"/>
        <end position="273"/>
    </location>
</feature>
<feature type="compositionally biased region" description="Polar residues" evidence="1">
    <location>
        <begin position="281"/>
        <end position="293"/>
    </location>
</feature>
<keyword evidence="2" id="KW-1133">Transmembrane helix</keyword>
<accession>A0A6A6IAR4</accession>
<dbReference type="GeneID" id="54577155"/>
<evidence type="ECO:0000313" key="3">
    <source>
        <dbReference type="EMBL" id="KAF2247339.1"/>
    </source>
</evidence>
<feature type="transmembrane region" description="Helical" evidence="2">
    <location>
        <begin position="39"/>
        <end position="60"/>
    </location>
</feature>
<keyword evidence="2" id="KW-0812">Transmembrane</keyword>
<feature type="compositionally biased region" description="Basic and acidic residues" evidence="1">
    <location>
        <begin position="294"/>
        <end position="303"/>
    </location>
</feature>
<gene>
    <name evidence="3" type="ORF">BU26DRAFT_429306</name>
</gene>
<feature type="transmembrane region" description="Helical" evidence="2">
    <location>
        <begin position="151"/>
        <end position="168"/>
    </location>
</feature>
<feature type="transmembrane region" description="Helical" evidence="2">
    <location>
        <begin position="72"/>
        <end position="92"/>
    </location>
</feature>
<feature type="transmembrane region" description="Helical" evidence="2">
    <location>
        <begin position="112"/>
        <end position="130"/>
    </location>
</feature>
<proteinExistence type="predicted"/>
<feature type="region of interest" description="Disordered" evidence="1">
    <location>
        <begin position="242"/>
        <end position="315"/>
    </location>
</feature>
<keyword evidence="4" id="KW-1185">Reference proteome</keyword>
<dbReference type="PANTHER" id="PTHR35179">
    <property type="entry name" value="PROTEIN CBG02620"/>
    <property type="match status" value="1"/>
</dbReference>
<dbReference type="AlphaFoldDB" id="A0A6A6IAR4"/>
<feature type="region of interest" description="Disordered" evidence="1">
    <location>
        <begin position="336"/>
        <end position="374"/>
    </location>
</feature>
<feature type="transmembrane region" description="Helical" evidence="2">
    <location>
        <begin position="188"/>
        <end position="207"/>
    </location>
</feature>
<feature type="compositionally biased region" description="Basic and acidic residues" evidence="1">
    <location>
        <begin position="243"/>
        <end position="253"/>
    </location>
</feature>
<dbReference type="OrthoDB" id="3205825at2759"/>
<name>A0A6A6IAR4_9PLEO</name>
<protein>
    <recommendedName>
        <fullName evidence="5">Integral membrane protein</fullName>
    </recommendedName>
</protein>
<keyword evidence="2" id="KW-0472">Membrane</keyword>
<dbReference type="RefSeq" id="XP_033682343.1">
    <property type="nucleotide sequence ID" value="XM_033823825.1"/>
</dbReference>
<sequence length="374" mass="42513">MDIPTICFGFTLGFLTLTGSSVCKQSLSVYRRKGNVWSIYLFMIWAELLVNLTWAILVWLFLRGDIKPSLGFYLGLVMLWTVQTQCLIQIIANRVSLVMTVREHARRLKLGLLIAVAFINISVYCVWIPARMEVSPTFVHVNEIWDRIEKVLYLIIDFGLNAYFLWLVRSKLIDRGLTKYMELFRFNAGIVVISIAMDALILGMMSLPNTMVYTQFHPLAYVVKLNIELNMADLISKVVRKKDRTDRPHDHDSSSNPSKGTELTSKTRTNNRSSFHKASGTVFQISSAKSPQPHQDRDRKREGDEEVCSESSSESGINFVVPERGIVKTVKVETVADERDAGTGRERDVERGSTSSSTARLHAGEYDYLPRGYR</sequence>
<dbReference type="PANTHER" id="PTHR35179:SF1">
    <property type="entry name" value="INTEGRAL MEMBRANE PROTEIN"/>
    <property type="match status" value="1"/>
</dbReference>
<evidence type="ECO:0000313" key="4">
    <source>
        <dbReference type="Proteomes" id="UP000800094"/>
    </source>
</evidence>
<organism evidence="3 4">
    <name type="scientific">Trematosphaeria pertusa</name>
    <dbReference type="NCBI Taxonomy" id="390896"/>
    <lineage>
        <taxon>Eukaryota</taxon>
        <taxon>Fungi</taxon>
        <taxon>Dikarya</taxon>
        <taxon>Ascomycota</taxon>
        <taxon>Pezizomycotina</taxon>
        <taxon>Dothideomycetes</taxon>
        <taxon>Pleosporomycetidae</taxon>
        <taxon>Pleosporales</taxon>
        <taxon>Massarineae</taxon>
        <taxon>Trematosphaeriaceae</taxon>
        <taxon>Trematosphaeria</taxon>
    </lineage>
</organism>
<feature type="compositionally biased region" description="Basic and acidic residues" evidence="1">
    <location>
        <begin position="336"/>
        <end position="351"/>
    </location>
</feature>
<evidence type="ECO:0000256" key="1">
    <source>
        <dbReference type="SAM" id="MobiDB-lite"/>
    </source>
</evidence>